<dbReference type="RefSeq" id="WP_115090566.1">
    <property type="nucleotide sequence ID" value="NZ_CP068107.1"/>
</dbReference>
<dbReference type="Proteomes" id="UP000255024">
    <property type="component" value="Unassembled WGS sequence"/>
</dbReference>
<dbReference type="SUPFAM" id="SSF47413">
    <property type="entry name" value="lambda repressor-like DNA-binding domains"/>
    <property type="match status" value="1"/>
</dbReference>
<evidence type="ECO:0000313" key="2">
    <source>
        <dbReference type="Proteomes" id="UP000255024"/>
    </source>
</evidence>
<dbReference type="AlphaFoldDB" id="A0A378RLU2"/>
<dbReference type="EMBL" id="UGQL01000001">
    <property type="protein sequence ID" value="STZ27678.1"/>
    <property type="molecule type" value="Genomic_DNA"/>
</dbReference>
<sequence>MHNKNRKIVEFIRDEWLIKHSNNSQFARDHGIDEKIVRLIKDDDTYAISLNTLIKICNARALSLQEFCGLAQV</sequence>
<evidence type="ECO:0008006" key="3">
    <source>
        <dbReference type="Google" id="ProtNLM"/>
    </source>
</evidence>
<dbReference type="GO" id="GO:0003677">
    <property type="term" value="F:DNA binding"/>
    <property type="evidence" value="ECO:0007669"/>
    <property type="project" value="InterPro"/>
</dbReference>
<proteinExistence type="predicted"/>
<evidence type="ECO:0000313" key="1">
    <source>
        <dbReference type="EMBL" id="STZ27678.1"/>
    </source>
</evidence>
<organism evidence="1 2">
    <name type="scientific">Myroides odoratus</name>
    <name type="common">Flavobacterium odoratum</name>
    <dbReference type="NCBI Taxonomy" id="256"/>
    <lineage>
        <taxon>Bacteria</taxon>
        <taxon>Pseudomonadati</taxon>
        <taxon>Bacteroidota</taxon>
        <taxon>Flavobacteriia</taxon>
        <taxon>Flavobacteriales</taxon>
        <taxon>Flavobacteriaceae</taxon>
        <taxon>Myroides</taxon>
    </lineage>
</organism>
<gene>
    <name evidence="1" type="ORF">NCTC11179_01214</name>
</gene>
<protein>
    <recommendedName>
        <fullName evidence="3">HTH cro/C1-type domain-containing protein</fullName>
    </recommendedName>
</protein>
<keyword evidence="2" id="KW-1185">Reference proteome</keyword>
<dbReference type="InterPro" id="IPR010982">
    <property type="entry name" value="Lambda_DNA-bd_dom_sf"/>
</dbReference>
<reference evidence="1 2" key="1">
    <citation type="submission" date="2018-06" db="EMBL/GenBank/DDBJ databases">
        <authorList>
            <consortium name="Pathogen Informatics"/>
            <person name="Doyle S."/>
        </authorList>
    </citation>
    <scope>NUCLEOTIDE SEQUENCE [LARGE SCALE GENOMIC DNA]</scope>
    <source>
        <strain evidence="1 2">NCTC11179</strain>
    </source>
</reference>
<accession>A0A378RLU2</accession>
<name>A0A378RLU2_MYROD</name>